<reference evidence="6" key="1">
    <citation type="submission" date="2020-08" db="EMBL/GenBank/DDBJ databases">
        <title>Genome public.</title>
        <authorList>
            <person name="Liu C."/>
            <person name="Sun Q."/>
        </authorList>
    </citation>
    <scope>NUCLEOTIDE SEQUENCE</scope>
    <source>
        <strain evidence="6">NSJ-51</strain>
    </source>
</reference>
<evidence type="ECO:0000313" key="6">
    <source>
        <dbReference type="EMBL" id="MBC5734641.1"/>
    </source>
</evidence>
<dbReference type="PRINTS" id="PR00039">
    <property type="entry name" value="HTHLYSR"/>
</dbReference>
<proteinExistence type="inferred from homology"/>
<dbReference type="Gene3D" id="3.40.190.290">
    <property type="match status" value="1"/>
</dbReference>
<sequence length="306" mass="34277">MFLQEIQCFVAVAECLNFTTAANRLYISQPGLSKIISNLENDLKVHLFIRSTRSVRLTEAGEQFLVICRDFIRQCEALNSHNPQDSLSLTGSLTIGIGDLNENRYLPQIINDFTGRHPLCNLSIRRYNPEELLDAVSTGEADFGVVISYAVPAKGFQSRVYYPSPLMLVVPPSHPLANRDVVRISELRDESFLSIYRNSSRAVNRIQEICAKGNFRPKIVKETNSLSTMFMLIAAGMGVSIHFLLHKDSCNYDLRFIPLDFEGSQNEILEDGAALIWKKGNPNPAAPPFIDCINSFMNSNQLSLSN</sequence>
<keyword evidence="4" id="KW-0804">Transcription</keyword>
<dbReference type="PANTHER" id="PTHR30346:SF0">
    <property type="entry name" value="HCA OPERON TRANSCRIPTIONAL ACTIVATOR HCAR"/>
    <property type="match status" value="1"/>
</dbReference>
<dbReference type="FunFam" id="1.10.10.10:FF:000001">
    <property type="entry name" value="LysR family transcriptional regulator"/>
    <property type="match status" value="1"/>
</dbReference>
<comment type="similarity">
    <text evidence="1">Belongs to the LysR transcriptional regulatory family.</text>
</comment>
<dbReference type="GO" id="GO:0003700">
    <property type="term" value="F:DNA-binding transcription factor activity"/>
    <property type="evidence" value="ECO:0007669"/>
    <property type="project" value="InterPro"/>
</dbReference>
<dbReference type="GO" id="GO:0003677">
    <property type="term" value="F:DNA binding"/>
    <property type="evidence" value="ECO:0007669"/>
    <property type="project" value="UniProtKB-KW"/>
</dbReference>
<dbReference type="InterPro" id="IPR000847">
    <property type="entry name" value="LysR_HTH_N"/>
</dbReference>
<name>A0A8J6J8F1_9FIRM</name>
<evidence type="ECO:0000256" key="4">
    <source>
        <dbReference type="ARBA" id="ARBA00023163"/>
    </source>
</evidence>
<evidence type="ECO:0000256" key="3">
    <source>
        <dbReference type="ARBA" id="ARBA00023125"/>
    </source>
</evidence>
<dbReference type="RefSeq" id="WP_186908470.1">
    <property type="nucleotide sequence ID" value="NZ_JACOPP010000022.1"/>
</dbReference>
<evidence type="ECO:0000256" key="1">
    <source>
        <dbReference type="ARBA" id="ARBA00009437"/>
    </source>
</evidence>
<dbReference type="InterPro" id="IPR036388">
    <property type="entry name" value="WH-like_DNA-bd_sf"/>
</dbReference>
<organism evidence="6 7">
    <name type="scientific">Lawsonibacter hominis</name>
    <dbReference type="NCBI Taxonomy" id="2763053"/>
    <lineage>
        <taxon>Bacteria</taxon>
        <taxon>Bacillati</taxon>
        <taxon>Bacillota</taxon>
        <taxon>Clostridia</taxon>
        <taxon>Eubacteriales</taxon>
        <taxon>Oscillospiraceae</taxon>
        <taxon>Lawsonibacter</taxon>
    </lineage>
</organism>
<dbReference type="Gene3D" id="1.10.10.10">
    <property type="entry name" value="Winged helix-like DNA-binding domain superfamily/Winged helix DNA-binding domain"/>
    <property type="match status" value="1"/>
</dbReference>
<dbReference type="InterPro" id="IPR036390">
    <property type="entry name" value="WH_DNA-bd_sf"/>
</dbReference>
<keyword evidence="3" id="KW-0238">DNA-binding</keyword>
<dbReference type="PROSITE" id="PS50931">
    <property type="entry name" value="HTH_LYSR"/>
    <property type="match status" value="1"/>
</dbReference>
<dbReference type="Proteomes" id="UP000661435">
    <property type="component" value="Unassembled WGS sequence"/>
</dbReference>
<dbReference type="SUPFAM" id="SSF46785">
    <property type="entry name" value="Winged helix' DNA-binding domain"/>
    <property type="match status" value="1"/>
</dbReference>
<keyword evidence="2" id="KW-0805">Transcription regulation</keyword>
<dbReference type="InterPro" id="IPR005119">
    <property type="entry name" value="LysR_subst-bd"/>
</dbReference>
<dbReference type="Pfam" id="PF00126">
    <property type="entry name" value="HTH_1"/>
    <property type="match status" value="1"/>
</dbReference>
<feature type="domain" description="HTH lysR-type" evidence="5">
    <location>
        <begin position="1"/>
        <end position="58"/>
    </location>
</feature>
<dbReference type="GO" id="GO:0032993">
    <property type="term" value="C:protein-DNA complex"/>
    <property type="evidence" value="ECO:0007669"/>
    <property type="project" value="TreeGrafter"/>
</dbReference>
<dbReference type="EMBL" id="JACOPP010000022">
    <property type="protein sequence ID" value="MBC5734641.1"/>
    <property type="molecule type" value="Genomic_DNA"/>
</dbReference>
<evidence type="ECO:0000313" key="7">
    <source>
        <dbReference type="Proteomes" id="UP000661435"/>
    </source>
</evidence>
<protein>
    <submittedName>
        <fullName evidence="6">LysR family transcriptional regulator</fullName>
    </submittedName>
</protein>
<evidence type="ECO:0000256" key="2">
    <source>
        <dbReference type="ARBA" id="ARBA00023015"/>
    </source>
</evidence>
<dbReference type="PANTHER" id="PTHR30346">
    <property type="entry name" value="TRANSCRIPTIONAL DUAL REGULATOR HCAR-RELATED"/>
    <property type="match status" value="1"/>
</dbReference>
<evidence type="ECO:0000259" key="5">
    <source>
        <dbReference type="PROSITE" id="PS50931"/>
    </source>
</evidence>
<dbReference type="Pfam" id="PF03466">
    <property type="entry name" value="LysR_substrate"/>
    <property type="match status" value="1"/>
</dbReference>
<comment type="caution">
    <text evidence="6">The sequence shown here is derived from an EMBL/GenBank/DDBJ whole genome shotgun (WGS) entry which is preliminary data.</text>
</comment>
<dbReference type="SUPFAM" id="SSF53850">
    <property type="entry name" value="Periplasmic binding protein-like II"/>
    <property type="match status" value="1"/>
</dbReference>
<dbReference type="CDD" id="cd08414">
    <property type="entry name" value="PBP2_LTTR_aromatics_like"/>
    <property type="match status" value="1"/>
</dbReference>
<dbReference type="AlphaFoldDB" id="A0A8J6J8F1"/>
<keyword evidence="7" id="KW-1185">Reference proteome</keyword>
<accession>A0A8J6J8F1</accession>
<gene>
    <name evidence="6" type="ORF">H8S57_13030</name>
</gene>